<proteinExistence type="predicted"/>
<dbReference type="OrthoDB" id="7763131at2759"/>
<dbReference type="AlphaFoldDB" id="A0A9Q3IBW7"/>
<dbReference type="Proteomes" id="UP000765509">
    <property type="component" value="Unassembled WGS sequence"/>
</dbReference>
<organism evidence="1 2">
    <name type="scientific">Austropuccinia psidii MF-1</name>
    <dbReference type="NCBI Taxonomy" id="1389203"/>
    <lineage>
        <taxon>Eukaryota</taxon>
        <taxon>Fungi</taxon>
        <taxon>Dikarya</taxon>
        <taxon>Basidiomycota</taxon>
        <taxon>Pucciniomycotina</taxon>
        <taxon>Pucciniomycetes</taxon>
        <taxon>Pucciniales</taxon>
        <taxon>Sphaerophragmiaceae</taxon>
        <taxon>Austropuccinia</taxon>
    </lineage>
</organism>
<reference evidence="1" key="1">
    <citation type="submission" date="2021-03" db="EMBL/GenBank/DDBJ databases">
        <title>Draft genome sequence of rust myrtle Austropuccinia psidii MF-1, a brazilian biotype.</title>
        <authorList>
            <person name="Quecine M.C."/>
            <person name="Pachon D.M.R."/>
            <person name="Bonatelli M.L."/>
            <person name="Correr F.H."/>
            <person name="Franceschini L.M."/>
            <person name="Leite T.F."/>
            <person name="Margarido G.R.A."/>
            <person name="Almeida C.A."/>
            <person name="Ferrarezi J.A."/>
            <person name="Labate C.A."/>
        </authorList>
    </citation>
    <scope>NUCLEOTIDE SEQUENCE</scope>
    <source>
        <strain evidence="1">MF-1</strain>
    </source>
</reference>
<evidence type="ECO:0000313" key="2">
    <source>
        <dbReference type="Proteomes" id="UP000765509"/>
    </source>
</evidence>
<keyword evidence="2" id="KW-1185">Reference proteome</keyword>
<sequence>MTTWQKMLLDELKATKSKITTESHKQFADNSEKQSKALSEKSEALKTISNNFIARKEIEKMARKQKDYWELRQEMILKQAPDQLDSLRNQDEPYGENN</sequence>
<dbReference type="EMBL" id="AVOT02038281">
    <property type="protein sequence ID" value="MBW0533139.1"/>
    <property type="molecule type" value="Genomic_DNA"/>
</dbReference>
<gene>
    <name evidence="1" type="ORF">O181_072854</name>
</gene>
<comment type="caution">
    <text evidence="1">The sequence shown here is derived from an EMBL/GenBank/DDBJ whole genome shotgun (WGS) entry which is preliminary data.</text>
</comment>
<name>A0A9Q3IBW7_9BASI</name>
<accession>A0A9Q3IBW7</accession>
<evidence type="ECO:0000313" key="1">
    <source>
        <dbReference type="EMBL" id="MBW0533139.1"/>
    </source>
</evidence>
<protein>
    <submittedName>
        <fullName evidence="1">Uncharacterized protein</fullName>
    </submittedName>
</protein>